<sequence length="312" mass="35760">MTSEKNEPNVIIHAGVVKTASSYLQAILKRNSGRLRKAGVNYVHHRDTRKNYTVPCQLNAREKLGINFEPKVSDQELLEISRAFFRNQSAKDFQRLILSDENILGHSGHCARVGRLFTLRKMFAGVFAEHIPHPVTEVHFAIRNYASFYSSTYVEYLRSAQADRIVTENSMKKLVYSKHVSWEGVASVVLNTFPEADVFVWRFEDLSELSSTILQNLCGQEIDVSKFASPNRKRTRPSASQRAVEVLFNSIERFGADAALANWAKIQEQYPRGDEYQAYNPWTKDERIHLTNLYHHDVKQLASLPRVNFLSP</sequence>
<dbReference type="Gene3D" id="3.40.50.300">
    <property type="entry name" value="P-loop containing nucleotide triphosphate hydrolases"/>
    <property type="match status" value="1"/>
</dbReference>
<keyword evidence="2" id="KW-1185">Reference proteome</keyword>
<organism evidence="1 2">
    <name type="scientific">Halocynthiibacter halioticoli</name>
    <dbReference type="NCBI Taxonomy" id="2986804"/>
    <lineage>
        <taxon>Bacteria</taxon>
        <taxon>Pseudomonadati</taxon>
        <taxon>Pseudomonadota</taxon>
        <taxon>Alphaproteobacteria</taxon>
        <taxon>Rhodobacterales</taxon>
        <taxon>Paracoccaceae</taxon>
        <taxon>Halocynthiibacter</taxon>
    </lineage>
</organism>
<protein>
    <recommendedName>
        <fullName evidence="3">Sulfotransferase domain-containing protein</fullName>
    </recommendedName>
</protein>
<evidence type="ECO:0008006" key="3">
    <source>
        <dbReference type="Google" id="ProtNLM"/>
    </source>
</evidence>
<evidence type="ECO:0000313" key="1">
    <source>
        <dbReference type="EMBL" id="MCV6824777.1"/>
    </source>
</evidence>
<accession>A0AAE3J3I8</accession>
<name>A0AAE3J3I8_9RHOB</name>
<dbReference type="Proteomes" id="UP001208041">
    <property type="component" value="Unassembled WGS sequence"/>
</dbReference>
<dbReference type="InterPro" id="IPR027417">
    <property type="entry name" value="P-loop_NTPase"/>
</dbReference>
<evidence type="ECO:0000313" key="2">
    <source>
        <dbReference type="Proteomes" id="UP001208041"/>
    </source>
</evidence>
<proteinExistence type="predicted"/>
<comment type="caution">
    <text evidence="1">The sequence shown here is derived from an EMBL/GenBank/DDBJ whole genome shotgun (WGS) entry which is preliminary data.</text>
</comment>
<gene>
    <name evidence="1" type="ORF">OH136_09440</name>
</gene>
<dbReference type="EMBL" id="JAOYFC010000002">
    <property type="protein sequence ID" value="MCV6824777.1"/>
    <property type="molecule type" value="Genomic_DNA"/>
</dbReference>
<reference evidence="1" key="1">
    <citation type="submission" date="2022-10" db="EMBL/GenBank/DDBJ databases">
        <authorList>
            <person name="Yue Y."/>
        </authorList>
    </citation>
    <scope>NUCLEOTIDE SEQUENCE</scope>
    <source>
        <strain evidence="1">Z654</strain>
    </source>
</reference>
<dbReference type="AlphaFoldDB" id="A0AAE3J3I8"/>
<dbReference type="RefSeq" id="WP_263953629.1">
    <property type="nucleotide sequence ID" value="NZ_JAOYFC010000002.1"/>
</dbReference>